<dbReference type="AlphaFoldDB" id="A9A0G1"/>
<evidence type="ECO:0000256" key="3">
    <source>
        <dbReference type="ARBA" id="ARBA00008883"/>
    </source>
</evidence>
<protein>
    <recommendedName>
        <fullName evidence="4">non-specific protein-tyrosine kinase</fullName>
        <ecNumber evidence="4">2.7.10.2</ecNumber>
    </recommendedName>
</protein>
<evidence type="ECO:0000259" key="18">
    <source>
        <dbReference type="Pfam" id="PF02706"/>
    </source>
</evidence>
<evidence type="ECO:0000313" key="21">
    <source>
        <dbReference type="EMBL" id="ABW67461.1"/>
    </source>
</evidence>
<evidence type="ECO:0000256" key="6">
    <source>
        <dbReference type="ARBA" id="ARBA00022519"/>
    </source>
</evidence>
<evidence type="ECO:0000256" key="8">
    <source>
        <dbReference type="ARBA" id="ARBA00022692"/>
    </source>
</evidence>
<feature type="domain" description="AAA" evidence="19">
    <location>
        <begin position="537"/>
        <end position="650"/>
    </location>
</feature>
<feature type="coiled-coil region" evidence="16">
    <location>
        <begin position="253"/>
        <end position="381"/>
    </location>
</feature>
<dbReference type="InterPro" id="IPR050445">
    <property type="entry name" value="Bact_polysacc_biosynth/exp"/>
</dbReference>
<evidence type="ECO:0000256" key="14">
    <source>
        <dbReference type="ARBA" id="ARBA00023137"/>
    </source>
</evidence>
<feature type="domain" description="Polysaccharide chain length determinant N-terminal" evidence="18">
    <location>
        <begin position="10"/>
        <end position="97"/>
    </location>
</feature>
<dbReference type="CDD" id="cd05387">
    <property type="entry name" value="BY-kinase"/>
    <property type="match status" value="1"/>
</dbReference>
<dbReference type="eggNOG" id="COG0489">
    <property type="taxonomic scope" value="Bacteria"/>
</dbReference>
<keyword evidence="12 17" id="KW-1133">Transmembrane helix</keyword>
<dbReference type="InterPro" id="IPR005702">
    <property type="entry name" value="Wzc-like_C"/>
</dbReference>
<dbReference type="GO" id="GO:0005524">
    <property type="term" value="F:ATP binding"/>
    <property type="evidence" value="ECO:0007669"/>
    <property type="project" value="UniProtKB-KW"/>
</dbReference>
<keyword evidence="7 21" id="KW-0808">Transferase</keyword>
<dbReference type="FunFam" id="3.40.50.300:FF:000527">
    <property type="entry name" value="Tyrosine-protein kinase etk"/>
    <property type="match status" value="1"/>
</dbReference>
<keyword evidence="6" id="KW-0997">Cell inner membrane</keyword>
<evidence type="ECO:0000256" key="2">
    <source>
        <dbReference type="ARBA" id="ARBA00007316"/>
    </source>
</evidence>
<dbReference type="OrthoDB" id="9812433at2"/>
<dbReference type="Proteomes" id="UP000008561">
    <property type="component" value="Chromosome"/>
</dbReference>
<dbReference type="GO" id="GO:0005886">
    <property type="term" value="C:plasma membrane"/>
    <property type="evidence" value="ECO:0007669"/>
    <property type="project" value="UniProtKB-SubCell"/>
</dbReference>
<evidence type="ECO:0000256" key="11">
    <source>
        <dbReference type="ARBA" id="ARBA00022840"/>
    </source>
</evidence>
<dbReference type="Gene3D" id="3.40.50.300">
    <property type="entry name" value="P-loop containing nucleotide triphosphate hydrolases"/>
    <property type="match status" value="1"/>
</dbReference>
<dbReference type="InterPro" id="IPR032807">
    <property type="entry name" value="GNVR"/>
</dbReference>
<dbReference type="GO" id="GO:0004715">
    <property type="term" value="F:non-membrane spanning protein tyrosine kinase activity"/>
    <property type="evidence" value="ECO:0007669"/>
    <property type="project" value="UniProtKB-EC"/>
</dbReference>
<dbReference type="InterPro" id="IPR003856">
    <property type="entry name" value="LPS_length_determ_N"/>
</dbReference>
<sequence length="721" mass="81029">MQPMQPVETEDIHLRDYLKVILKRKRIILVFFITTVVVVLLATLQSTPLYTATTRLKVEQKNGDPLNDVYRYIRHDPEFLNSQIQIISSQTVMERVVVLLNLEDTYSRYFPEQDKKSPVIDFFKNLLKGSEETAAENDAAGPRPMSPEEKLAKRMLDGLKIERIRDSQILQVSYTSENAAFSTLVCNMLPRAYIEQLLEMKMTNTEYTLDWMEKKAATERAKLEEAEHSLQDYLIAQDIVTIENRIAIIPERLSQISAELTKAQTRRKELEAVIEQIDRTPKNSLDTIPAIASEPSLQAIRGQIRAAEQEILTLGQKYGARHPVRIEAQNMFNELKEKKAAETENIVQRIHNDYQLAVTNQENLKQQLEDTKTEAARLNEKFIQYNILNREIETKKQLYDALVSRIKEQTMTKQIRDVDVYVVEAAKLPEAPSNQNLPRNLLLAAVLGCMGGIGSAFFLEYLDNTISTAEDAEEKTGVPVIATIPLIDSSQKNPQTVVTDHPASQEAESYKVARTAVSLSTSGGYPRSMVITSIYPGEGKTLTCLNLAAAIAQAGRKVLVIDSDLRRPTLHLAFGIENQPGFSEVLTGQHEPADVIQKTGLANLDVLPSGKRPPNPSDLLSSNHAQAIITALSENYDVILFDTPPIGTVSDGVVLAACTEKTLLVTRSRMTRYEDVNREIKRLQEAGSKLMGQIVNAVDTRREGYYYGYGAYRYAGYYTEQ</sequence>
<comment type="similarity">
    <text evidence="3">Belongs to the etk/wzc family.</text>
</comment>
<keyword evidence="16" id="KW-0175">Coiled coil</keyword>
<feature type="domain" description="Tyrosine-protein kinase G-rich" evidence="20">
    <location>
        <begin position="388"/>
        <end position="458"/>
    </location>
</feature>
<accession>A9A0G1</accession>
<dbReference type="EMBL" id="CP000859">
    <property type="protein sequence ID" value="ABW67461.1"/>
    <property type="molecule type" value="Genomic_DNA"/>
</dbReference>
<evidence type="ECO:0000256" key="17">
    <source>
        <dbReference type="SAM" id="Phobius"/>
    </source>
</evidence>
<evidence type="ECO:0000256" key="7">
    <source>
        <dbReference type="ARBA" id="ARBA00022679"/>
    </source>
</evidence>
<evidence type="ECO:0000256" key="1">
    <source>
        <dbReference type="ARBA" id="ARBA00004429"/>
    </source>
</evidence>
<evidence type="ECO:0000259" key="19">
    <source>
        <dbReference type="Pfam" id="PF13614"/>
    </source>
</evidence>
<evidence type="ECO:0000256" key="4">
    <source>
        <dbReference type="ARBA" id="ARBA00011903"/>
    </source>
</evidence>
<dbReference type="Pfam" id="PF13614">
    <property type="entry name" value="AAA_31"/>
    <property type="match status" value="1"/>
</dbReference>
<comment type="catalytic activity">
    <reaction evidence="15">
        <text>L-tyrosyl-[protein] + ATP = O-phospho-L-tyrosyl-[protein] + ADP + H(+)</text>
        <dbReference type="Rhea" id="RHEA:10596"/>
        <dbReference type="Rhea" id="RHEA-COMP:10136"/>
        <dbReference type="Rhea" id="RHEA-COMP:20101"/>
        <dbReference type="ChEBI" id="CHEBI:15378"/>
        <dbReference type="ChEBI" id="CHEBI:30616"/>
        <dbReference type="ChEBI" id="CHEBI:46858"/>
        <dbReference type="ChEBI" id="CHEBI:61978"/>
        <dbReference type="ChEBI" id="CHEBI:456216"/>
        <dbReference type="EC" id="2.7.10.2"/>
    </reaction>
</comment>
<keyword evidence="11" id="KW-0067">ATP-binding</keyword>
<dbReference type="PANTHER" id="PTHR32309">
    <property type="entry name" value="TYROSINE-PROTEIN KINASE"/>
    <property type="match status" value="1"/>
</dbReference>
<keyword evidence="5" id="KW-1003">Cell membrane</keyword>
<dbReference type="Pfam" id="PF13807">
    <property type="entry name" value="GNVR"/>
    <property type="match status" value="1"/>
</dbReference>
<dbReference type="InterPro" id="IPR027417">
    <property type="entry name" value="P-loop_NTPase"/>
</dbReference>
<reference evidence="21 22" key="1">
    <citation type="submission" date="2007-10" db="EMBL/GenBank/DDBJ databases">
        <title>Complete sequence of Desulfococcus oleovorans Hxd3.</title>
        <authorList>
            <consortium name="US DOE Joint Genome Institute"/>
            <person name="Copeland A."/>
            <person name="Lucas S."/>
            <person name="Lapidus A."/>
            <person name="Barry K."/>
            <person name="Glavina del Rio T."/>
            <person name="Dalin E."/>
            <person name="Tice H."/>
            <person name="Pitluck S."/>
            <person name="Kiss H."/>
            <person name="Brettin T."/>
            <person name="Bruce D."/>
            <person name="Detter J.C."/>
            <person name="Han C."/>
            <person name="Schmutz J."/>
            <person name="Larimer F."/>
            <person name="Land M."/>
            <person name="Hauser L."/>
            <person name="Kyrpides N."/>
            <person name="Kim E."/>
            <person name="Wawrik B."/>
            <person name="Richardson P."/>
        </authorList>
    </citation>
    <scope>NUCLEOTIDE SEQUENCE [LARGE SCALE GENOMIC DNA]</scope>
    <source>
        <strain evidence="22">DSM 6200 / JCM 39069 / Hxd3</strain>
    </source>
</reference>
<dbReference type="PANTHER" id="PTHR32309:SF13">
    <property type="entry name" value="FERRIC ENTEROBACTIN TRANSPORT PROTEIN FEPE"/>
    <property type="match status" value="1"/>
</dbReference>
<gene>
    <name evidence="21" type="ordered locus">Dole_1657</name>
</gene>
<evidence type="ECO:0000256" key="13">
    <source>
        <dbReference type="ARBA" id="ARBA00023136"/>
    </source>
</evidence>
<keyword evidence="9" id="KW-0547">Nucleotide-binding</keyword>
<dbReference type="GO" id="GO:0042802">
    <property type="term" value="F:identical protein binding"/>
    <property type="evidence" value="ECO:0007669"/>
    <property type="project" value="UniProtKB-ARBA"/>
</dbReference>
<dbReference type="eggNOG" id="COG3206">
    <property type="taxonomic scope" value="Bacteria"/>
</dbReference>
<evidence type="ECO:0000259" key="20">
    <source>
        <dbReference type="Pfam" id="PF13807"/>
    </source>
</evidence>
<dbReference type="NCBIfam" id="TIGR01007">
    <property type="entry name" value="eps_fam"/>
    <property type="match status" value="1"/>
</dbReference>
<keyword evidence="14 21" id="KW-0829">Tyrosine-protein kinase</keyword>
<evidence type="ECO:0000256" key="9">
    <source>
        <dbReference type="ARBA" id="ARBA00022741"/>
    </source>
</evidence>
<dbReference type="HOGENOM" id="CLU_009912_2_1_7"/>
<keyword evidence="10 21" id="KW-0418">Kinase</keyword>
<dbReference type="Pfam" id="PF02706">
    <property type="entry name" value="Wzz"/>
    <property type="match status" value="1"/>
</dbReference>
<dbReference type="EC" id="2.7.10.2" evidence="4"/>
<evidence type="ECO:0000256" key="15">
    <source>
        <dbReference type="ARBA" id="ARBA00051245"/>
    </source>
</evidence>
<dbReference type="STRING" id="96561.Dole_1657"/>
<feature type="transmembrane region" description="Helical" evidence="17">
    <location>
        <begin position="27"/>
        <end position="44"/>
    </location>
</feature>
<evidence type="ECO:0000256" key="16">
    <source>
        <dbReference type="SAM" id="Coils"/>
    </source>
</evidence>
<comment type="similarity">
    <text evidence="2">Belongs to the CpsD/CapB family.</text>
</comment>
<organism evidence="21 22">
    <name type="scientific">Desulfosudis oleivorans (strain DSM 6200 / JCM 39069 / Hxd3)</name>
    <name type="common">Desulfococcus oleovorans</name>
    <dbReference type="NCBI Taxonomy" id="96561"/>
    <lineage>
        <taxon>Bacteria</taxon>
        <taxon>Pseudomonadati</taxon>
        <taxon>Thermodesulfobacteriota</taxon>
        <taxon>Desulfobacteria</taxon>
        <taxon>Desulfobacterales</taxon>
        <taxon>Desulfosudaceae</taxon>
        <taxon>Desulfosudis</taxon>
    </lineage>
</organism>
<evidence type="ECO:0000313" key="22">
    <source>
        <dbReference type="Proteomes" id="UP000008561"/>
    </source>
</evidence>
<dbReference type="KEGG" id="dol:Dole_1657"/>
<keyword evidence="8 17" id="KW-0812">Transmembrane</keyword>
<keyword evidence="22" id="KW-1185">Reference proteome</keyword>
<name>A9A0G1_DESOH</name>
<dbReference type="SUPFAM" id="SSF52540">
    <property type="entry name" value="P-loop containing nucleoside triphosphate hydrolases"/>
    <property type="match status" value="1"/>
</dbReference>
<dbReference type="InterPro" id="IPR025669">
    <property type="entry name" value="AAA_dom"/>
</dbReference>
<comment type="subcellular location">
    <subcellularLocation>
        <location evidence="1">Cell inner membrane</location>
        <topology evidence="1">Multi-pass membrane protein</topology>
    </subcellularLocation>
</comment>
<keyword evidence="13 17" id="KW-0472">Membrane</keyword>
<evidence type="ECO:0000256" key="12">
    <source>
        <dbReference type="ARBA" id="ARBA00022989"/>
    </source>
</evidence>
<dbReference type="RefSeq" id="WP_012175077.1">
    <property type="nucleotide sequence ID" value="NC_009943.1"/>
</dbReference>
<proteinExistence type="inferred from homology"/>
<evidence type="ECO:0000256" key="5">
    <source>
        <dbReference type="ARBA" id="ARBA00022475"/>
    </source>
</evidence>
<evidence type="ECO:0000256" key="10">
    <source>
        <dbReference type="ARBA" id="ARBA00022777"/>
    </source>
</evidence>